<organism evidence="2 3">
    <name type="scientific">Sporothrix bragantina</name>
    <dbReference type="NCBI Taxonomy" id="671064"/>
    <lineage>
        <taxon>Eukaryota</taxon>
        <taxon>Fungi</taxon>
        <taxon>Dikarya</taxon>
        <taxon>Ascomycota</taxon>
        <taxon>Pezizomycotina</taxon>
        <taxon>Sordariomycetes</taxon>
        <taxon>Sordariomycetidae</taxon>
        <taxon>Ophiostomatales</taxon>
        <taxon>Ophiostomataceae</taxon>
        <taxon>Sporothrix</taxon>
    </lineage>
</organism>
<comment type="caution">
    <text evidence="2">The sequence shown here is derived from an EMBL/GenBank/DDBJ whole genome shotgun (WGS) entry which is preliminary data.</text>
</comment>
<evidence type="ECO:0000313" key="3">
    <source>
        <dbReference type="Proteomes" id="UP001642406"/>
    </source>
</evidence>
<evidence type="ECO:0000313" key="2">
    <source>
        <dbReference type="EMBL" id="CAK7219215.1"/>
    </source>
</evidence>
<feature type="compositionally biased region" description="Polar residues" evidence="1">
    <location>
        <begin position="1"/>
        <end position="16"/>
    </location>
</feature>
<protein>
    <submittedName>
        <fullName evidence="2">Uncharacterized protein</fullName>
    </submittedName>
</protein>
<accession>A0ABP0BJE7</accession>
<proteinExistence type="predicted"/>
<dbReference type="Proteomes" id="UP001642406">
    <property type="component" value="Unassembled WGS sequence"/>
</dbReference>
<feature type="compositionally biased region" description="Polar residues" evidence="1">
    <location>
        <begin position="87"/>
        <end position="104"/>
    </location>
</feature>
<keyword evidence="3" id="KW-1185">Reference proteome</keyword>
<feature type="region of interest" description="Disordered" evidence="1">
    <location>
        <begin position="1"/>
        <end position="159"/>
    </location>
</feature>
<sequence>MSSQPMRATTTVQIPTSIPPPPVSQASATVTLKRPYSDGPSWDHANMTKRRQTSIAHDAHSPSLLRKESSLGDTLASPWTPAINRPGNRSQSRTPNLTRMSSGTPHDDLHDLPIQTHSPVNDIDEPPPRRELPKSITRHISQPSSQTEDSNSRSASESSKKAVVAEIEVQTEEPFVAPEEALFAGMGLFQELSTLKDKMIKECLNMTKLVGGSSSGSDEAEARLVARYAIEFQSRFVGICARHTGPYLT</sequence>
<feature type="compositionally biased region" description="Polar residues" evidence="1">
    <location>
        <begin position="138"/>
        <end position="153"/>
    </location>
</feature>
<name>A0ABP0BJE7_9PEZI</name>
<feature type="compositionally biased region" description="Basic and acidic residues" evidence="1">
    <location>
        <begin position="57"/>
        <end position="70"/>
    </location>
</feature>
<gene>
    <name evidence="2" type="ORF">SBRCBS47491_003770</name>
</gene>
<dbReference type="EMBL" id="CAWUHC010000026">
    <property type="protein sequence ID" value="CAK7219215.1"/>
    <property type="molecule type" value="Genomic_DNA"/>
</dbReference>
<reference evidence="2 3" key="1">
    <citation type="submission" date="2024-01" db="EMBL/GenBank/DDBJ databases">
        <authorList>
            <person name="Allen C."/>
            <person name="Tagirdzhanova G."/>
        </authorList>
    </citation>
    <scope>NUCLEOTIDE SEQUENCE [LARGE SCALE GENOMIC DNA]</scope>
</reference>
<evidence type="ECO:0000256" key="1">
    <source>
        <dbReference type="SAM" id="MobiDB-lite"/>
    </source>
</evidence>